<comment type="similarity">
    <text evidence="1">Belongs to the histidine acid phosphatase family.</text>
</comment>
<dbReference type="AlphaFoldDB" id="A0A167Y2L3"/>
<organism evidence="4 5">
    <name type="scientific">Niveomyces insectorum RCEF 264</name>
    <dbReference type="NCBI Taxonomy" id="1081102"/>
    <lineage>
        <taxon>Eukaryota</taxon>
        <taxon>Fungi</taxon>
        <taxon>Dikarya</taxon>
        <taxon>Ascomycota</taxon>
        <taxon>Pezizomycotina</taxon>
        <taxon>Sordariomycetes</taxon>
        <taxon>Hypocreomycetidae</taxon>
        <taxon>Hypocreales</taxon>
        <taxon>Cordycipitaceae</taxon>
        <taxon>Niveomyces</taxon>
    </lineage>
</organism>
<dbReference type="PANTHER" id="PTHR11567">
    <property type="entry name" value="ACID PHOSPHATASE-RELATED"/>
    <property type="match status" value="1"/>
</dbReference>
<evidence type="ECO:0000256" key="1">
    <source>
        <dbReference type="ARBA" id="ARBA00005375"/>
    </source>
</evidence>
<dbReference type="Proteomes" id="UP000076874">
    <property type="component" value="Unassembled WGS sequence"/>
</dbReference>
<dbReference type="SUPFAM" id="SSF53254">
    <property type="entry name" value="Phosphoglycerate mutase-like"/>
    <property type="match status" value="1"/>
</dbReference>
<keyword evidence="3" id="KW-0378">Hydrolase</keyword>
<name>A0A167Y2L3_9HYPO</name>
<sequence>MTSLVPRPPYSDDELRQLYPAGLELQLVQVLMRHGERTPVSPRFQNAGLHAFWPYCAAVKQLTAAVLADDKDPGVVGDGKGNGGGEAATKPLKTLAWRRRLETFGPDDAAVLATGRHGDLDAICDMGMLTDPGRVSTLRLGQRLRRLYVDRLQFLPQALGPGDADRLLYLRTTPIPRALESLQQAFLGLYPAAEASSPAAASTAASRAPVTIVSRAPPDETLFPNDGNCRRFAALSRAFAQRAAERWNDSDELAYVTKKIGPWLPPDRPRAAVDGKPRLSGVMDTINATLAHGPATRLPAPFYDARSRHIIEQVALEEWFAGYQESEEYRALGIGGLMGDLTARMVAQAEQQAATATATATATVGHEPNPNRFRFGLSGCHDTTLAAVLTSLGHKLPNWPPFTSHLAVELFHKQPPVAASATAATTTTTAPVSSSSSWTSFLPSIFGRSAATTASGIGRKPTPELTEGEKKKLAGYYVRIRYNDEIVTVPGCRPPGKHLEGDESFCTLEAFKAIVDKYTPRNWEQACRSNINAPAFPDQPQPSGF</sequence>
<accession>A0A167Y2L3</accession>
<protein>
    <recommendedName>
        <fullName evidence="2">3-phytase</fullName>
        <ecNumber evidence="2">3.1.3.8</ecNumber>
    </recommendedName>
</protein>
<dbReference type="OrthoDB" id="10257284at2759"/>
<evidence type="ECO:0000256" key="2">
    <source>
        <dbReference type="ARBA" id="ARBA00012632"/>
    </source>
</evidence>
<dbReference type="PANTHER" id="PTHR11567:SF110">
    <property type="entry name" value="2-PHOSPHOXYLOSE PHOSPHATASE 1"/>
    <property type="match status" value="1"/>
</dbReference>
<dbReference type="InterPro" id="IPR029033">
    <property type="entry name" value="His_PPase_superfam"/>
</dbReference>
<dbReference type="STRING" id="1081102.A0A167Y2L3"/>
<gene>
    <name evidence="4" type="ORF">SPI_02541</name>
</gene>
<dbReference type="GO" id="GO:0016158">
    <property type="term" value="F:inositol hexakisphosphate 3-phosphatase activity"/>
    <property type="evidence" value="ECO:0007669"/>
    <property type="project" value="UniProtKB-EC"/>
</dbReference>
<dbReference type="Pfam" id="PF00328">
    <property type="entry name" value="His_Phos_2"/>
    <property type="match status" value="1"/>
</dbReference>
<dbReference type="InterPro" id="IPR000560">
    <property type="entry name" value="His_Pase_clade-2"/>
</dbReference>
<dbReference type="EC" id="3.1.3.8" evidence="2"/>
<dbReference type="Gene3D" id="3.40.50.1240">
    <property type="entry name" value="Phosphoglycerate mutase-like"/>
    <property type="match status" value="1"/>
</dbReference>
<reference evidence="4 5" key="1">
    <citation type="journal article" date="2016" name="Genome Biol. Evol.">
        <title>Divergent and convergent evolution of fungal pathogenicity.</title>
        <authorList>
            <person name="Shang Y."/>
            <person name="Xiao G."/>
            <person name="Zheng P."/>
            <person name="Cen K."/>
            <person name="Zhan S."/>
            <person name="Wang C."/>
        </authorList>
    </citation>
    <scope>NUCLEOTIDE SEQUENCE [LARGE SCALE GENOMIC DNA]</scope>
    <source>
        <strain evidence="4 5">RCEF 264</strain>
    </source>
</reference>
<evidence type="ECO:0000313" key="5">
    <source>
        <dbReference type="Proteomes" id="UP000076874"/>
    </source>
</evidence>
<keyword evidence="5" id="KW-1185">Reference proteome</keyword>
<evidence type="ECO:0000256" key="3">
    <source>
        <dbReference type="ARBA" id="ARBA00022801"/>
    </source>
</evidence>
<proteinExistence type="inferred from homology"/>
<comment type="caution">
    <text evidence="4">The sequence shown here is derived from an EMBL/GenBank/DDBJ whole genome shotgun (WGS) entry which is preliminary data.</text>
</comment>
<dbReference type="InterPro" id="IPR050645">
    <property type="entry name" value="Histidine_acid_phosphatase"/>
</dbReference>
<dbReference type="PROSITE" id="PS00616">
    <property type="entry name" value="HIS_ACID_PHOSPHAT_1"/>
    <property type="match status" value="1"/>
</dbReference>
<evidence type="ECO:0000313" key="4">
    <source>
        <dbReference type="EMBL" id="OAA65754.1"/>
    </source>
</evidence>
<dbReference type="EMBL" id="AZHD01000003">
    <property type="protein sequence ID" value="OAA65754.1"/>
    <property type="molecule type" value="Genomic_DNA"/>
</dbReference>
<dbReference type="InterPro" id="IPR033379">
    <property type="entry name" value="Acid_Pase_AS"/>
</dbReference>